<keyword evidence="3" id="KW-1185">Reference proteome</keyword>
<feature type="region of interest" description="Disordered" evidence="1">
    <location>
        <begin position="1"/>
        <end position="22"/>
    </location>
</feature>
<reference evidence="2 3" key="1">
    <citation type="submission" date="2019-07" db="EMBL/GenBank/DDBJ databases">
        <authorList>
            <person name="Jastrzebski P J."/>
            <person name="Paukszto L."/>
            <person name="Jastrzebski P J."/>
        </authorList>
    </citation>
    <scope>NUCLEOTIDE SEQUENCE [LARGE SCALE GENOMIC DNA]</scope>
    <source>
        <strain evidence="2 3">WMS-il1</strain>
    </source>
</reference>
<gene>
    <name evidence="2" type="ORF">WMSIL1_LOCUS7358</name>
</gene>
<name>A0A564YNB5_HYMDI</name>
<evidence type="ECO:0000313" key="3">
    <source>
        <dbReference type="Proteomes" id="UP000321570"/>
    </source>
</evidence>
<dbReference type="AlphaFoldDB" id="A0A564YNB5"/>
<accession>A0A564YNB5</accession>
<dbReference type="Proteomes" id="UP000321570">
    <property type="component" value="Unassembled WGS sequence"/>
</dbReference>
<feature type="non-terminal residue" evidence="2">
    <location>
        <position position="1"/>
    </location>
</feature>
<protein>
    <submittedName>
        <fullName evidence="2">Uncharacterized protein</fullName>
    </submittedName>
</protein>
<dbReference type="EMBL" id="CABIJS010000256">
    <property type="protein sequence ID" value="VUZ48024.1"/>
    <property type="molecule type" value="Genomic_DNA"/>
</dbReference>
<evidence type="ECO:0000313" key="2">
    <source>
        <dbReference type="EMBL" id="VUZ48024.1"/>
    </source>
</evidence>
<evidence type="ECO:0000256" key="1">
    <source>
        <dbReference type="SAM" id="MobiDB-lite"/>
    </source>
</evidence>
<proteinExistence type="predicted"/>
<organism evidence="2 3">
    <name type="scientific">Hymenolepis diminuta</name>
    <name type="common">Rat tapeworm</name>
    <dbReference type="NCBI Taxonomy" id="6216"/>
    <lineage>
        <taxon>Eukaryota</taxon>
        <taxon>Metazoa</taxon>
        <taxon>Spiralia</taxon>
        <taxon>Lophotrochozoa</taxon>
        <taxon>Platyhelminthes</taxon>
        <taxon>Cestoda</taxon>
        <taxon>Eucestoda</taxon>
        <taxon>Cyclophyllidea</taxon>
        <taxon>Hymenolepididae</taxon>
        <taxon>Hymenolepis</taxon>
    </lineage>
</organism>
<sequence length="162" mass="18127">SFFVGDSTVDLRRSRPPSKHSAHCCACASTAPALIYTVQAQASTSRQSNSVAPMPRQHSQVHVRQTSVGATNDATSSVVLRQHSHQYTPHPHSHHHLSRRDRALLATSMLVNPQNPYHMQQHRAMFPVYHPHLYRQSMPPVVGVSHQRFQVAPPVYAALHIQ</sequence>